<comment type="caution">
    <text evidence="4">The sequence shown here is derived from an EMBL/GenBank/DDBJ whole genome shotgun (WGS) entry which is preliminary data.</text>
</comment>
<accession>A0A9P6LVT6</accession>
<dbReference type="GO" id="GO:0006542">
    <property type="term" value="P:glutamine biosynthetic process"/>
    <property type="evidence" value="ECO:0007669"/>
    <property type="project" value="InterPro"/>
</dbReference>
<dbReference type="Pfam" id="PF12437">
    <property type="entry name" value="GSIII_N"/>
    <property type="match status" value="1"/>
</dbReference>
<dbReference type="PANTHER" id="PTHR42974:SF1">
    <property type="entry name" value="TYPE-3 GLUTAMINE SYNTHETASE"/>
    <property type="match status" value="1"/>
</dbReference>
<proteinExistence type="inferred from homology"/>
<dbReference type="PROSITE" id="PS51986">
    <property type="entry name" value="GS_BETA_GRASP"/>
    <property type="match status" value="1"/>
</dbReference>
<dbReference type="AlphaFoldDB" id="A0A9P6LVT6"/>
<comment type="similarity">
    <text evidence="1">Belongs to the glutamine synthetase family.</text>
</comment>
<keyword evidence="5" id="KW-1185">Reference proteome</keyword>
<protein>
    <recommendedName>
        <fullName evidence="3">GS beta-grasp domain-containing protein</fullName>
    </recommendedName>
</protein>
<dbReference type="InterPro" id="IPR052725">
    <property type="entry name" value="GS_Type-3"/>
</dbReference>
<dbReference type="InterPro" id="IPR008147">
    <property type="entry name" value="Gln_synt_N"/>
</dbReference>
<dbReference type="Proteomes" id="UP000738359">
    <property type="component" value="Unassembled WGS sequence"/>
</dbReference>
<evidence type="ECO:0000256" key="2">
    <source>
        <dbReference type="SAM" id="MobiDB-lite"/>
    </source>
</evidence>
<dbReference type="EMBL" id="JAAAHY010002139">
    <property type="protein sequence ID" value="KAF9945256.1"/>
    <property type="molecule type" value="Genomic_DNA"/>
</dbReference>
<feature type="region of interest" description="Disordered" evidence="2">
    <location>
        <begin position="1"/>
        <end position="26"/>
    </location>
</feature>
<evidence type="ECO:0000259" key="3">
    <source>
        <dbReference type="PROSITE" id="PS51986"/>
    </source>
</evidence>
<feature type="non-terminal residue" evidence="4">
    <location>
        <position position="246"/>
    </location>
</feature>
<dbReference type="InterPro" id="IPR022147">
    <property type="entry name" value="GSIII_N"/>
</dbReference>
<dbReference type="OrthoDB" id="415358at2759"/>
<evidence type="ECO:0000256" key="1">
    <source>
        <dbReference type="PROSITE-ProRule" id="PRU01330"/>
    </source>
</evidence>
<sequence length="246" mass="27072">MTNQARVASLQDNINRPTRSIQYPRKADGKPVYTSEFFGENVFHLQQIAKALPKPAYASFLKQMRGRQALDKGTADAIAHAVRIWAMDRGATHFTHWFQPQTGTTAEKHDAFLSLKSSFSANGEEVTAIDAFSGTQLLQAEPDASSFPSGGMRTTFEARGYTVWDTTSPMFIQEGPHGTSVLYIPSVFISYNGDALDEKTVLLRSTSAIGKSCCELLNLIDPVPVGAQPRTSHVFTTLGTEQEYFL</sequence>
<organism evidence="4 5">
    <name type="scientific">Mortierella alpina</name>
    <name type="common">Oleaginous fungus</name>
    <name type="synonym">Mortierella renispora</name>
    <dbReference type="NCBI Taxonomy" id="64518"/>
    <lineage>
        <taxon>Eukaryota</taxon>
        <taxon>Fungi</taxon>
        <taxon>Fungi incertae sedis</taxon>
        <taxon>Mucoromycota</taxon>
        <taxon>Mortierellomycotina</taxon>
        <taxon>Mortierellomycetes</taxon>
        <taxon>Mortierellales</taxon>
        <taxon>Mortierellaceae</taxon>
        <taxon>Mortierella</taxon>
    </lineage>
</organism>
<evidence type="ECO:0000313" key="5">
    <source>
        <dbReference type="Proteomes" id="UP000738359"/>
    </source>
</evidence>
<dbReference type="GO" id="GO:0004356">
    <property type="term" value="F:glutamine synthetase activity"/>
    <property type="evidence" value="ECO:0007669"/>
    <property type="project" value="InterPro"/>
</dbReference>
<feature type="compositionally biased region" description="Polar residues" evidence="2">
    <location>
        <begin position="1"/>
        <end position="21"/>
    </location>
</feature>
<name>A0A9P6LVT6_MORAP</name>
<reference evidence="4" key="1">
    <citation type="journal article" date="2020" name="Fungal Divers.">
        <title>Resolving the Mortierellaceae phylogeny through synthesis of multi-gene phylogenetics and phylogenomics.</title>
        <authorList>
            <person name="Vandepol N."/>
            <person name="Liber J."/>
            <person name="Desiro A."/>
            <person name="Na H."/>
            <person name="Kennedy M."/>
            <person name="Barry K."/>
            <person name="Grigoriev I.V."/>
            <person name="Miller A.N."/>
            <person name="O'Donnell K."/>
            <person name="Stajich J.E."/>
            <person name="Bonito G."/>
        </authorList>
    </citation>
    <scope>NUCLEOTIDE SEQUENCE</scope>
    <source>
        <strain evidence="4">CK1249</strain>
    </source>
</reference>
<feature type="domain" description="GS beta-grasp" evidence="3">
    <location>
        <begin position="92"/>
        <end position="193"/>
    </location>
</feature>
<evidence type="ECO:0000313" key="4">
    <source>
        <dbReference type="EMBL" id="KAF9945256.1"/>
    </source>
</evidence>
<gene>
    <name evidence="4" type="ORF">BGZ70_003934</name>
</gene>
<dbReference type="PANTHER" id="PTHR42974">
    <property type="entry name" value="GLUTAMINE SYNTHETASE"/>
    <property type="match status" value="1"/>
</dbReference>